<feature type="repeat" description="ANK" evidence="5">
    <location>
        <begin position="738"/>
        <end position="770"/>
    </location>
</feature>
<evidence type="ECO:0000256" key="3">
    <source>
        <dbReference type="ARBA" id="ARBA00022840"/>
    </source>
</evidence>
<dbReference type="SMART" id="SM00248">
    <property type="entry name" value="ANK"/>
    <property type="match status" value="28"/>
</dbReference>
<dbReference type="GO" id="GO:0004540">
    <property type="term" value="F:RNA nuclease activity"/>
    <property type="evidence" value="ECO:0007669"/>
    <property type="project" value="InterPro"/>
</dbReference>
<dbReference type="InterPro" id="IPR011009">
    <property type="entry name" value="Kinase-like_dom_sf"/>
</dbReference>
<evidence type="ECO:0000259" key="6">
    <source>
        <dbReference type="PROSITE" id="PS50011"/>
    </source>
</evidence>
<feature type="repeat" description="ANK" evidence="5">
    <location>
        <begin position="605"/>
        <end position="637"/>
    </location>
</feature>
<dbReference type="Gene3D" id="3.30.200.20">
    <property type="entry name" value="Phosphorylase Kinase, domain 1"/>
    <property type="match status" value="1"/>
</dbReference>
<dbReference type="RefSeq" id="XP_031574916.1">
    <property type="nucleotide sequence ID" value="XM_031719056.1"/>
</dbReference>
<feature type="repeat" description="ANK" evidence="5">
    <location>
        <begin position="505"/>
        <end position="537"/>
    </location>
</feature>
<feature type="repeat" description="ANK" evidence="5">
    <location>
        <begin position="14"/>
        <end position="46"/>
    </location>
</feature>
<dbReference type="PANTHER" id="PTHR24123:SF33">
    <property type="entry name" value="PROTEIN HOS4"/>
    <property type="match status" value="1"/>
</dbReference>
<reference evidence="9" key="1">
    <citation type="submission" date="2025-08" db="UniProtKB">
        <authorList>
            <consortium name="RefSeq"/>
        </authorList>
    </citation>
    <scope>IDENTIFICATION</scope>
    <source>
        <tissue evidence="9">Tentacle</tissue>
    </source>
</reference>
<keyword evidence="2" id="KW-0547">Nucleotide-binding</keyword>
<feature type="repeat" description="ANK" evidence="5">
    <location>
        <begin position="112"/>
        <end position="144"/>
    </location>
</feature>
<dbReference type="SUPFAM" id="SSF48403">
    <property type="entry name" value="Ankyrin repeat"/>
    <property type="match status" value="4"/>
</dbReference>
<evidence type="ECO:0000256" key="5">
    <source>
        <dbReference type="PROSITE-ProRule" id="PRU00023"/>
    </source>
</evidence>
<feature type="repeat" description="ANK" evidence="5">
    <location>
        <begin position="211"/>
        <end position="243"/>
    </location>
</feature>
<dbReference type="Pfam" id="PF12796">
    <property type="entry name" value="Ank_2"/>
    <property type="match status" value="6"/>
</dbReference>
<sequence length="1934" mass="217233">MMDAGAYVNTTDNEEKTALFYAVQDNNERMVRALIDAGADNITDNEGKTALFYAVQDNNESMVRALIDAGADVNTTDNEGKTALFYAVQENNESMVRTLIDANAFLNTCDIENKTALIHAVDNSKEAAAVALIKAGADVNKSDKMLRTCLIYAVINENEYLTNTLIEAKADVNAIDVNIKTALIHAVYNEKDVLLRALIQAGANLNIRDIDEKTALICAIENSNVEAAIALIEAGADLNIRDKWLKTAMAHAVLCDNEQLVSALIARGVNVNASDRDKRSALTLAVLQKSENIALKLIDAGTDVNLADKDKKTPLIYAAENEYNYLCFSLVDGQAADKSRICSIDAVADNFQKFICKCFQLTDNIPEDIWLSSVTEELNESEREKVDEPNEAWLQAYRNVRSYCHEWERVLINAIQDDKQVVSNLVHQGSSFIFSNYEFKVAITCTAILEHDMIVQGNSSLSERQNKGLVWIEDFITRITSNERKPALIESLLKAGADVNQTDIDGKSAFIRALQKGKKHLANILIHHGAKVNIFDKTGRTALIYAVKNNESRDMVQSLIKAGAEINHTDNKGKTALFYAVHNEDYSLTQVLIEAGADVNLTDASSKSVLIYAVEDEKEWLASKLIENGADVNITDKKCRTPLMYAVQNETEYLARALIKAGSDVNASDNEFKTALIHAVEYKNKRLATFLISQGTAVNLTDNEWKTALIHAVKDNEESDLVHALITAGTDVNTIDKEEKSALIYAVQNENRTLTTALIKAGTDVNITDNQEATALIYSVQNKNKFLANKLIEAGSEINFADSKKKTALIYAVQHQLEDITVSLIEAKANVNDADDEGKTALFYAVQNEFLVSTLMKAGADANINDNHSRTPLFYAVANEFVVRRLVEDGKCVVNSRDVYGRTPLCYALTTSLSSSHYLLGKGEDIDSKDFFGLSNLSFFIDYFLLRKIDKDYLSEGLKFFVAQEVSFNTVFKTIINAIFCKILSSNLVLSPAFDAVVFARQYAADGNIKATHDDVVLQNILKLMREESLYQNCTWESQVPKVLPLLIALGANPNSVDSDGNTALHYAACLPFMGVSQETVIKICFQLQEFEVLFNIKNHQGETPLLFCLRREVDLINIQKEKKILVDVEELVYVLTFLLEHGASVEETTSDGQSILHLVLKLFHQGLRSLKGTKERNILDEALRLFNLFASAKRIKGITVNRRGHNLISPLHLWASLTLNSEQGYGQTIWKSVELQRSPNDDPGYEKMTMDTLDFKKLSKKIFQNLLKYGVRLNDRNAKEETPLHLCRSWTAVELLLDAGANPKDVDEFGRPPLLTAAKKRNFGQNSSCFYPDISKEFEPEAFWITALKKGLDPWTVDKNGESVLSILIASEAFLLAKALLEVAIKKKYIQSNTIALSLLNAICKDDSTRAHWKSTLVKMILESRKFPVAVESEQDTPLHYCCRNIVRNPEESSVHWTIAKLLLASGADYQISNKAGKTCLDIANSHPGLKEFLEKPINIDDVPLLIPWLTVSKRYQPILAKTARRQESWHVEPYWCHEEHLASGSFGLVFAGINEKDGREVAIKRTEKQRMKRREDKREIQSLTALANCEQVVRYLSFSEDEHFCYVVLELMEGNLDDYLENNYSEPETLRLCKDIVKGLQFLHEHSILHRDLKPTNILYRCHPKLCLKIADFGLSRRIDSTGSSSVYGPNVGTRCWIAPEVLRSDTGHSKSSDIFACGLVLHYTFSGKTHPFVSTYCDIKNISEAEDNILNDNKEGWNGNLSPEAAHLIERLLLKEAIERPTATAALAHPFFWPKKKKLDFLIAVGNQQEFGFSRAKRTLLTALETELEARFGTIVKYVKWNNPGYAHMPAIYTEMTKRRTYQTNSVVELVRFIRNAYAHVTELPNLIQDQLLKDFVFFEYFPNLVIEVYKAVTTHGWDQTREEIRYFLKK</sequence>
<dbReference type="InParanoid" id="A0A6P8J4E6"/>
<keyword evidence="3" id="KW-0067">ATP-binding</keyword>
<feature type="repeat" description="ANK" evidence="5">
    <location>
        <begin position="704"/>
        <end position="737"/>
    </location>
</feature>
<dbReference type="InterPro" id="IPR002110">
    <property type="entry name" value="Ankyrin_rpt"/>
</dbReference>
<dbReference type="OrthoDB" id="539213at2759"/>
<dbReference type="PROSITE" id="PS51392">
    <property type="entry name" value="KEN"/>
    <property type="match status" value="1"/>
</dbReference>
<dbReference type="PROSITE" id="PS00108">
    <property type="entry name" value="PROTEIN_KINASE_ST"/>
    <property type="match status" value="1"/>
</dbReference>
<evidence type="ECO:0000313" key="8">
    <source>
        <dbReference type="Proteomes" id="UP000515163"/>
    </source>
</evidence>
<evidence type="ECO:0000313" key="9">
    <source>
        <dbReference type="RefSeq" id="XP_031574916.1"/>
    </source>
</evidence>
<dbReference type="Gene3D" id="1.20.1440.180">
    <property type="entry name" value="KEN domain"/>
    <property type="match status" value="1"/>
</dbReference>
<dbReference type="Gene3D" id="1.25.40.20">
    <property type="entry name" value="Ankyrin repeat-containing domain"/>
    <property type="match status" value="7"/>
</dbReference>
<evidence type="ECO:0000256" key="2">
    <source>
        <dbReference type="ARBA" id="ARBA00022741"/>
    </source>
</evidence>
<feature type="domain" description="KEN" evidence="7">
    <location>
        <begin position="1798"/>
        <end position="1934"/>
    </location>
</feature>
<organism evidence="8 9">
    <name type="scientific">Actinia tenebrosa</name>
    <name type="common">Australian red waratah sea anemone</name>
    <dbReference type="NCBI Taxonomy" id="6105"/>
    <lineage>
        <taxon>Eukaryota</taxon>
        <taxon>Metazoa</taxon>
        <taxon>Cnidaria</taxon>
        <taxon>Anthozoa</taxon>
        <taxon>Hexacorallia</taxon>
        <taxon>Actiniaria</taxon>
        <taxon>Actiniidae</taxon>
        <taxon>Actinia</taxon>
    </lineage>
</organism>
<evidence type="ECO:0000256" key="4">
    <source>
        <dbReference type="ARBA" id="ARBA00023043"/>
    </source>
</evidence>
<feature type="domain" description="Protein kinase" evidence="6">
    <location>
        <begin position="1537"/>
        <end position="1795"/>
    </location>
</feature>
<dbReference type="InterPro" id="IPR010513">
    <property type="entry name" value="KEN_dom"/>
</dbReference>
<dbReference type="Gene3D" id="1.10.510.10">
    <property type="entry name" value="Transferase(Phosphotransferase) domain 1"/>
    <property type="match status" value="1"/>
</dbReference>
<proteinExistence type="predicted"/>
<dbReference type="InterPro" id="IPR008271">
    <property type="entry name" value="Ser/Thr_kinase_AS"/>
</dbReference>
<dbReference type="InterPro" id="IPR036770">
    <property type="entry name" value="Ankyrin_rpt-contain_sf"/>
</dbReference>
<keyword evidence="8" id="KW-1185">Reference proteome</keyword>
<protein>
    <submittedName>
        <fullName evidence="9">Uncharacterized protein LOC116308594</fullName>
    </submittedName>
</protein>
<dbReference type="SUPFAM" id="SSF56112">
    <property type="entry name" value="Protein kinase-like (PK-like)"/>
    <property type="match status" value="1"/>
</dbReference>
<dbReference type="SMART" id="SM00220">
    <property type="entry name" value="S_TKc"/>
    <property type="match status" value="1"/>
</dbReference>
<dbReference type="InterPro" id="IPR051165">
    <property type="entry name" value="Multifunctional_ANK_Repeat"/>
</dbReference>
<dbReference type="Pfam" id="PF00069">
    <property type="entry name" value="Pkinase"/>
    <property type="match status" value="1"/>
</dbReference>
<dbReference type="InterPro" id="IPR000719">
    <property type="entry name" value="Prot_kinase_dom"/>
</dbReference>
<name>A0A6P8J4E6_ACTTE</name>
<dbReference type="GO" id="GO:0006397">
    <property type="term" value="P:mRNA processing"/>
    <property type="evidence" value="ECO:0007669"/>
    <property type="project" value="InterPro"/>
</dbReference>
<dbReference type="GeneID" id="116308594"/>
<evidence type="ECO:0000259" key="7">
    <source>
        <dbReference type="PROSITE" id="PS51392"/>
    </source>
</evidence>
<dbReference type="Pfam" id="PF00023">
    <property type="entry name" value="Ank"/>
    <property type="match status" value="2"/>
</dbReference>
<evidence type="ECO:0000256" key="1">
    <source>
        <dbReference type="ARBA" id="ARBA00022737"/>
    </source>
</evidence>
<dbReference type="KEGG" id="aten:116308594"/>
<dbReference type="InterPro" id="IPR038357">
    <property type="entry name" value="KEN_sf"/>
</dbReference>
<dbReference type="Pfam" id="PF06479">
    <property type="entry name" value="Ribonuc_2-5A"/>
    <property type="match status" value="1"/>
</dbReference>
<feature type="repeat" description="ANK" evidence="5">
    <location>
        <begin position="638"/>
        <end position="670"/>
    </location>
</feature>
<dbReference type="PANTHER" id="PTHR24123">
    <property type="entry name" value="ANKYRIN REPEAT-CONTAINING"/>
    <property type="match status" value="1"/>
</dbReference>
<feature type="repeat" description="ANK" evidence="5">
    <location>
        <begin position="178"/>
        <end position="210"/>
    </location>
</feature>
<gene>
    <name evidence="9" type="primary">LOC116308594</name>
</gene>
<dbReference type="GO" id="GO:0005524">
    <property type="term" value="F:ATP binding"/>
    <property type="evidence" value="ECO:0007669"/>
    <property type="project" value="UniProtKB-KW"/>
</dbReference>
<feature type="repeat" description="ANK" evidence="5">
    <location>
        <begin position="572"/>
        <end position="604"/>
    </location>
</feature>
<feature type="repeat" description="ANK" evidence="5">
    <location>
        <begin position="79"/>
        <end position="111"/>
    </location>
</feature>
<dbReference type="GO" id="GO:0004672">
    <property type="term" value="F:protein kinase activity"/>
    <property type="evidence" value="ECO:0007669"/>
    <property type="project" value="InterPro"/>
</dbReference>
<dbReference type="Proteomes" id="UP000515163">
    <property type="component" value="Unplaced"/>
</dbReference>
<dbReference type="PROSITE" id="PS50088">
    <property type="entry name" value="ANK_REPEAT"/>
    <property type="match status" value="14"/>
</dbReference>
<accession>A0A6P8J4E6</accession>
<dbReference type="PROSITE" id="PS50011">
    <property type="entry name" value="PROTEIN_KINASE_DOM"/>
    <property type="match status" value="1"/>
</dbReference>
<feature type="repeat" description="ANK" evidence="5">
    <location>
        <begin position="538"/>
        <end position="571"/>
    </location>
</feature>
<keyword evidence="4 5" id="KW-0040">ANK repeat</keyword>
<feature type="repeat" description="ANK" evidence="5">
    <location>
        <begin position="46"/>
        <end position="78"/>
    </location>
</feature>
<keyword evidence="1" id="KW-0677">Repeat</keyword>
<feature type="repeat" description="ANK" evidence="5">
    <location>
        <begin position="277"/>
        <end position="309"/>
    </location>
</feature>
<dbReference type="PROSITE" id="PS50297">
    <property type="entry name" value="ANK_REP_REGION"/>
    <property type="match status" value="8"/>
</dbReference>